<comment type="caution">
    <text evidence="4">The sequence shown here is derived from an EMBL/GenBank/DDBJ whole genome shotgun (WGS) entry which is preliminary data.</text>
</comment>
<evidence type="ECO:0000313" key="4">
    <source>
        <dbReference type="EMBL" id="HIT76113.1"/>
    </source>
</evidence>
<evidence type="ECO:0000256" key="3">
    <source>
        <dbReference type="SAM" id="MobiDB-lite"/>
    </source>
</evidence>
<evidence type="ECO:0000256" key="2">
    <source>
        <dbReference type="PIRNR" id="PIRNR026508"/>
    </source>
</evidence>
<feature type="compositionally biased region" description="Low complexity" evidence="3">
    <location>
        <begin position="8"/>
        <end position="26"/>
    </location>
</feature>
<proteinExistence type="inferred from homology"/>
<dbReference type="InterPro" id="IPR008863">
    <property type="entry name" value="Toxic_anion-R_TelA"/>
</dbReference>
<dbReference type="AlphaFoldDB" id="A0A9D1KP86"/>
<feature type="region of interest" description="Disordered" evidence="3">
    <location>
        <begin position="401"/>
        <end position="423"/>
    </location>
</feature>
<evidence type="ECO:0000256" key="1">
    <source>
        <dbReference type="ARBA" id="ARBA00005541"/>
    </source>
</evidence>
<reference evidence="4" key="1">
    <citation type="submission" date="2020-10" db="EMBL/GenBank/DDBJ databases">
        <authorList>
            <person name="Gilroy R."/>
        </authorList>
    </citation>
    <scope>NUCLEOTIDE SEQUENCE</scope>
    <source>
        <strain evidence="4">ChiGjej1B1-24693</strain>
    </source>
</reference>
<dbReference type="EMBL" id="DVLP01000324">
    <property type="protein sequence ID" value="HIT76113.1"/>
    <property type="molecule type" value="Genomic_DNA"/>
</dbReference>
<gene>
    <name evidence="4" type="ORF">IAA98_11040</name>
</gene>
<dbReference type="PANTHER" id="PTHR38432">
    <property type="entry name" value="TELA-LIKE PROTEIN SAOUHSC_01408"/>
    <property type="match status" value="1"/>
</dbReference>
<dbReference type="Proteomes" id="UP000886842">
    <property type="component" value="Unassembled WGS sequence"/>
</dbReference>
<feature type="region of interest" description="Disordered" evidence="3">
    <location>
        <begin position="35"/>
        <end position="54"/>
    </location>
</feature>
<protein>
    <submittedName>
        <fullName evidence="4">Toxic anion resistance protein</fullName>
    </submittedName>
</protein>
<feature type="region of interest" description="Disordered" evidence="3">
    <location>
        <begin position="1"/>
        <end position="26"/>
    </location>
</feature>
<dbReference type="PANTHER" id="PTHR38432:SF1">
    <property type="entry name" value="TELA-LIKE PROTEIN SAOUHSC_01408"/>
    <property type="match status" value="1"/>
</dbReference>
<sequence>MTTPPQPSNGAAAAAPAPLTPPSGAAATLTLEAPDAPPRITETEAPAMAPKIDEKQVPALDAKVDAFMDAMTNSETRSPEFAQQAEHVRTMGDQDIRKAAETSNRLLQQPVKALKEGGISEGSSVGKTLMQLRRTVEDLDPSEAKGPKKLLGFIPFGDQITDYFRKYQSAQSHLNGILHSLRNGQDELTKDNVALNMEKQHLWENMGRLNQYLYIAEQLDTKLTAKIAELEMSDPEKAKALSQDVLFYVRQKHQDLLTQLAVSIQSYLAIDIIIKNNIELIKGVDRASTTTVAALRTAVVVAQALGNQRMVLDQITALNETTSDMIQRTSEMLKENSARIQQDAASATIGMPQLQAAFQNIYETMDSIDNFKLQALDNMAATIGVLENEVVKSQDYLDRARRQDPQIASGQLPGAQLNIDQQA</sequence>
<evidence type="ECO:0000313" key="5">
    <source>
        <dbReference type="Proteomes" id="UP000886842"/>
    </source>
</evidence>
<comment type="similarity">
    <text evidence="1 2">Belongs to the TelA family.</text>
</comment>
<dbReference type="Pfam" id="PF05816">
    <property type="entry name" value="TelA"/>
    <property type="match status" value="1"/>
</dbReference>
<dbReference type="PIRSF" id="PIRSF026508">
    <property type="entry name" value="TelA"/>
    <property type="match status" value="1"/>
</dbReference>
<reference evidence="4" key="2">
    <citation type="journal article" date="2021" name="PeerJ">
        <title>Extensive microbial diversity within the chicken gut microbiome revealed by metagenomics and culture.</title>
        <authorList>
            <person name="Gilroy R."/>
            <person name="Ravi A."/>
            <person name="Getino M."/>
            <person name="Pursley I."/>
            <person name="Horton D.L."/>
            <person name="Alikhan N.F."/>
            <person name="Baker D."/>
            <person name="Gharbi K."/>
            <person name="Hall N."/>
            <person name="Watson M."/>
            <person name="Adriaenssens E.M."/>
            <person name="Foster-Nyarko E."/>
            <person name="Jarju S."/>
            <person name="Secka A."/>
            <person name="Antonio M."/>
            <person name="Oren A."/>
            <person name="Chaudhuri R.R."/>
            <person name="La Ragione R."/>
            <person name="Hildebrand F."/>
            <person name="Pallen M.J."/>
        </authorList>
    </citation>
    <scope>NUCLEOTIDE SEQUENCE</scope>
    <source>
        <strain evidence="4">ChiGjej1B1-24693</strain>
    </source>
</reference>
<accession>A0A9D1KP86</accession>
<organism evidence="4 5">
    <name type="scientific">Candidatus Avipropionibacterium avicola</name>
    <dbReference type="NCBI Taxonomy" id="2840701"/>
    <lineage>
        <taxon>Bacteria</taxon>
        <taxon>Bacillati</taxon>
        <taxon>Actinomycetota</taxon>
        <taxon>Actinomycetes</taxon>
        <taxon>Propionibacteriales</taxon>
        <taxon>Propionibacteriaceae</taxon>
        <taxon>Propionibacteriaceae incertae sedis</taxon>
        <taxon>Candidatus Avipropionibacterium</taxon>
    </lineage>
</organism>
<name>A0A9D1KP86_9ACTN</name>